<reference evidence="10 11" key="1">
    <citation type="submission" date="2014-12" db="EMBL/GenBank/DDBJ databases">
        <title>Draft genome sequences of 29 type strains of Enterococci.</title>
        <authorList>
            <person name="Zhong Z."/>
            <person name="Sun Z."/>
            <person name="Liu W."/>
            <person name="Zhang W."/>
            <person name="Zhang H."/>
        </authorList>
    </citation>
    <scope>NUCLEOTIDE SEQUENCE [LARGE SCALE GENOMIC DNA]</scope>
    <source>
        <strain evidence="10 11">DSM 17029</strain>
    </source>
</reference>
<keyword evidence="11" id="KW-1185">Reference proteome</keyword>
<comment type="caution">
    <text evidence="10">The sequence shown here is derived from an EMBL/GenBank/DDBJ whole genome shotgun (WGS) entry which is preliminary data.</text>
</comment>
<keyword evidence="4 8" id="KW-1133">Transmembrane helix</keyword>
<evidence type="ECO:0000259" key="9">
    <source>
        <dbReference type="Pfam" id="PF13515"/>
    </source>
</evidence>
<evidence type="ECO:0000256" key="8">
    <source>
        <dbReference type="SAM" id="Phobius"/>
    </source>
</evidence>
<gene>
    <name evidence="10" type="ORF">RU97_GL000129</name>
</gene>
<dbReference type="AlphaFoldDB" id="A0A1L8RJG2"/>
<keyword evidence="7" id="KW-0175">Coiled coil</keyword>
<evidence type="ECO:0000256" key="4">
    <source>
        <dbReference type="ARBA" id="ARBA00022989"/>
    </source>
</evidence>
<sequence>MKTAVAVMLTILLFHFLDRGAPMIAALAAVFSLRQDLTTSVSFGKSRILGNSLGGALSIVYFVVQRFFDNSFLVELLLLPTLVVVVIVLSDGLNNNAGIISAIATMLLISLSIPRGESVYYALDRVIDTFIGTFIAIALNFIRPKPPETKREIDEDMKVLAKKEAELAALKEQIQQKIDHEKASKS</sequence>
<evidence type="ECO:0000256" key="7">
    <source>
        <dbReference type="SAM" id="Coils"/>
    </source>
</evidence>
<evidence type="ECO:0000256" key="1">
    <source>
        <dbReference type="ARBA" id="ARBA00004651"/>
    </source>
</evidence>
<keyword evidence="3 8" id="KW-0812">Transmembrane</keyword>
<name>A0A1L8RJG2_9ENTE</name>
<dbReference type="Proteomes" id="UP000181884">
    <property type="component" value="Unassembled WGS sequence"/>
</dbReference>
<proteinExistence type="inferred from homology"/>
<evidence type="ECO:0000256" key="3">
    <source>
        <dbReference type="ARBA" id="ARBA00022692"/>
    </source>
</evidence>
<feature type="transmembrane region" description="Helical" evidence="8">
    <location>
        <begin position="71"/>
        <end position="90"/>
    </location>
</feature>
<protein>
    <submittedName>
        <fullName evidence="10">Membrane protein</fullName>
    </submittedName>
</protein>
<feature type="coiled-coil region" evidence="7">
    <location>
        <begin position="153"/>
        <end position="180"/>
    </location>
</feature>
<evidence type="ECO:0000313" key="11">
    <source>
        <dbReference type="Proteomes" id="UP000181884"/>
    </source>
</evidence>
<evidence type="ECO:0000256" key="6">
    <source>
        <dbReference type="ARBA" id="ARBA00043993"/>
    </source>
</evidence>
<dbReference type="Pfam" id="PF13515">
    <property type="entry name" value="FUSC_2"/>
    <property type="match status" value="1"/>
</dbReference>
<keyword evidence="5 8" id="KW-0472">Membrane</keyword>
<keyword evidence="2" id="KW-1003">Cell membrane</keyword>
<feature type="domain" description="Integral membrane bound transporter" evidence="9">
    <location>
        <begin position="10"/>
        <end position="138"/>
    </location>
</feature>
<comment type="similarity">
    <text evidence="6">Belongs to the YccS/YhfK family.</text>
</comment>
<organism evidence="10 11">
    <name type="scientific">Enterococcus canis</name>
    <dbReference type="NCBI Taxonomy" id="214095"/>
    <lineage>
        <taxon>Bacteria</taxon>
        <taxon>Bacillati</taxon>
        <taxon>Bacillota</taxon>
        <taxon>Bacilli</taxon>
        <taxon>Lactobacillales</taxon>
        <taxon>Enterococcaceae</taxon>
        <taxon>Enterococcus</taxon>
    </lineage>
</organism>
<dbReference type="STRING" id="214095.RU97_GL000129"/>
<evidence type="ECO:0000256" key="5">
    <source>
        <dbReference type="ARBA" id="ARBA00023136"/>
    </source>
</evidence>
<comment type="subcellular location">
    <subcellularLocation>
        <location evidence="1">Cell membrane</location>
        <topology evidence="1">Multi-pass membrane protein</topology>
    </subcellularLocation>
</comment>
<feature type="transmembrane region" description="Helical" evidence="8">
    <location>
        <begin position="96"/>
        <end position="114"/>
    </location>
</feature>
<dbReference type="GO" id="GO:0005886">
    <property type="term" value="C:plasma membrane"/>
    <property type="evidence" value="ECO:0007669"/>
    <property type="project" value="UniProtKB-SubCell"/>
</dbReference>
<dbReference type="PANTHER" id="PTHR30509:SF9">
    <property type="entry name" value="MULTIDRUG RESISTANCE PROTEIN MDTO"/>
    <property type="match status" value="1"/>
</dbReference>
<dbReference type="PANTHER" id="PTHR30509">
    <property type="entry name" value="P-HYDROXYBENZOIC ACID EFFLUX PUMP SUBUNIT-RELATED"/>
    <property type="match status" value="1"/>
</dbReference>
<dbReference type="EMBL" id="JXKH01000001">
    <property type="protein sequence ID" value="OJG19896.1"/>
    <property type="molecule type" value="Genomic_DNA"/>
</dbReference>
<evidence type="ECO:0000256" key="2">
    <source>
        <dbReference type="ARBA" id="ARBA00022475"/>
    </source>
</evidence>
<feature type="transmembrane region" description="Helical" evidence="8">
    <location>
        <begin position="48"/>
        <end position="64"/>
    </location>
</feature>
<accession>A0A1L8RJG2</accession>
<evidence type="ECO:0000313" key="10">
    <source>
        <dbReference type="EMBL" id="OJG19896.1"/>
    </source>
</evidence>
<dbReference type="InterPro" id="IPR049453">
    <property type="entry name" value="Memb_transporter_dom"/>
</dbReference>